<keyword evidence="3 6" id="KW-1133">Transmembrane helix</keyword>
<keyword evidence="9" id="KW-1185">Reference proteome</keyword>
<feature type="transmembrane region" description="Helical" evidence="6">
    <location>
        <begin position="21"/>
        <end position="37"/>
    </location>
</feature>
<name>A0ABV0J6C0_9CYAN</name>
<evidence type="ECO:0000256" key="6">
    <source>
        <dbReference type="SAM" id="Phobius"/>
    </source>
</evidence>
<evidence type="ECO:0000313" key="8">
    <source>
        <dbReference type="EMBL" id="MEP0817297.1"/>
    </source>
</evidence>
<feature type="compositionally biased region" description="Low complexity" evidence="5">
    <location>
        <begin position="87"/>
        <end position="109"/>
    </location>
</feature>
<reference evidence="8 9" key="1">
    <citation type="submission" date="2022-04" db="EMBL/GenBank/DDBJ databases">
        <title>Positive selection, recombination, and allopatry shape intraspecific diversity of widespread and dominant cyanobacteria.</title>
        <authorList>
            <person name="Wei J."/>
            <person name="Shu W."/>
            <person name="Hu C."/>
        </authorList>
    </citation>
    <scope>NUCLEOTIDE SEQUENCE [LARGE SCALE GENOMIC DNA]</scope>
    <source>
        <strain evidence="8 9">GB2-A4</strain>
    </source>
</reference>
<evidence type="ECO:0000259" key="7">
    <source>
        <dbReference type="Pfam" id="PF06803"/>
    </source>
</evidence>
<evidence type="ECO:0000256" key="1">
    <source>
        <dbReference type="ARBA" id="ARBA00004127"/>
    </source>
</evidence>
<dbReference type="EMBL" id="JAMPKM010000004">
    <property type="protein sequence ID" value="MEP0817297.1"/>
    <property type="molecule type" value="Genomic_DNA"/>
</dbReference>
<dbReference type="InterPro" id="IPR010652">
    <property type="entry name" value="DUF1232"/>
</dbReference>
<proteinExistence type="predicted"/>
<evidence type="ECO:0000256" key="3">
    <source>
        <dbReference type="ARBA" id="ARBA00022989"/>
    </source>
</evidence>
<organism evidence="8 9">
    <name type="scientific">Trichocoleus desertorum GB2-A4</name>
    <dbReference type="NCBI Taxonomy" id="2933944"/>
    <lineage>
        <taxon>Bacteria</taxon>
        <taxon>Bacillati</taxon>
        <taxon>Cyanobacteriota</taxon>
        <taxon>Cyanophyceae</taxon>
        <taxon>Leptolyngbyales</taxon>
        <taxon>Trichocoleusaceae</taxon>
        <taxon>Trichocoleus</taxon>
    </lineage>
</organism>
<dbReference type="Proteomes" id="UP001464891">
    <property type="component" value="Unassembled WGS sequence"/>
</dbReference>
<feature type="domain" description="DUF1232" evidence="7">
    <location>
        <begin position="22"/>
        <end position="58"/>
    </location>
</feature>
<accession>A0ABV0J6C0</accession>
<evidence type="ECO:0000256" key="4">
    <source>
        <dbReference type="ARBA" id="ARBA00023136"/>
    </source>
</evidence>
<feature type="region of interest" description="Disordered" evidence="5">
    <location>
        <begin position="74"/>
        <end position="109"/>
    </location>
</feature>
<keyword evidence="2 6" id="KW-0812">Transmembrane</keyword>
<evidence type="ECO:0000256" key="5">
    <source>
        <dbReference type="SAM" id="MobiDB-lite"/>
    </source>
</evidence>
<dbReference type="RefSeq" id="WP_190438198.1">
    <property type="nucleotide sequence ID" value="NZ_JAMPKM010000004.1"/>
</dbReference>
<comment type="caution">
    <text evidence="8">The sequence shown here is derived from an EMBL/GenBank/DDBJ whole genome shotgun (WGS) entry which is preliminary data.</text>
</comment>
<keyword evidence="4 6" id="KW-0472">Membrane</keyword>
<protein>
    <submittedName>
        <fullName evidence="8">YkvA family protein</fullName>
    </submittedName>
</protein>
<evidence type="ECO:0000313" key="9">
    <source>
        <dbReference type="Proteomes" id="UP001464891"/>
    </source>
</evidence>
<comment type="subcellular location">
    <subcellularLocation>
        <location evidence="1">Endomembrane system</location>
        <topology evidence="1">Multi-pass membrane protein</topology>
    </subcellularLocation>
</comment>
<sequence length="109" mass="12154">MNFSIQSVYNWYRDTIRNPKYRWWIILGSLLYLFSPIDIAPDFIPVIGWIDDTVILTLLIGEVSQMLTARLKSASKPTESDEAFEYTNNASATGSGGSSTVDVDAVSVK</sequence>
<gene>
    <name evidence="8" type="ORF">NC998_09325</name>
</gene>
<dbReference type="Pfam" id="PF06803">
    <property type="entry name" value="DUF1232"/>
    <property type="match status" value="1"/>
</dbReference>
<evidence type="ECO:0000256" key="2">
    <source>
        <dbReference type="ARBA" id="ARBA00022692"/>
    </source>
</evidence>